<dbReference type="PANTHER" id="PTHR43863">
    <property type="entry name" value="HYDROLASE, PUTATIVE (AFU_ORTHOLOGUE AFUA_1G03140)-RELATED"/>
    <property type="match status" value="1"/>
</dbReference>
<reference evidence="6" key="2">
    <citation type="journal article" date="2021" name="PeerJ">
        <title>Extensive microbial diversity within the chicken gut microbiome revealed by metagenomics and culture.</title>
        <authorList>
            <person name="Gilroy R."/>
            <person name="Ravi A."/>
            <person name="Getino M."/>
            <person name="Pursley I."/>
            <person name="Horton D.L."/>
            <person name="Alikhan N.F."/>
            <person name="Baker D."/>
            <person name="Gharbi K."/>
            <person name="Hall N."/>
            <person name="Watson M."/>
            <person name="Adriaenssens E.M."/>
            <person name="Foster-Nyarko E."/>
            <person name="Jarju S."/>
            <person name="Secka A."/>
            <person name="Antonio M."/>
            <person name="Oren A."/>
            <person name="Chaudhuri R.R."/>
            <person name="La Ragione R."/>
            <person name="Hildebrand F."/>
            <person name="Pallen M.J."/>
        </authorList>
    </citation>
    <scope>NUCLEOTIDE SEQUENCE</scope>
    <source>
        <strain evidence="6">CHK197-8231</strain>
    </source>
</reference>
<evidence type="ECO:0000256" key="1">
    <source>
        <dbReference type="ARBA" id="ARBA00007806"/>
    </source>
</evidence>
<dbReference type="InterPro" id="IPR017853">
    <property type="entry name" value="GH"/>
</dbReference>
<organism evidence="6 7">
    <name type="scientific">Candidatus Fimihabitans intestinipullorum</name>
    <dbReference type="NCBI Taxonomy" id="2840820"/>
    <lineage>
        <taxon>Bacteria</taxon>
        <taxon>Bacillati</taxon>
        <taxon>Mycoplasmatota</taxon>
        <taxon>Mycoplasmatota incertae sedis</taxon>
        <taxon>Candidatus Fimihabitans</taxon>
    </lineage>
</organism>
<dbReference type="InterPro" id="IPR013780">
    <property type="entry name" value="Glyco_hydro_b"/>
</dbReference>
<dbReference type="CDD" id="cd06595">
    <property type="entry name" value="GH31_u1"/>
    <property type="match status" value="1"/>
</dbReference>
<proteinExistence type="inferred from homology"/>
<dbReference type="PANTHER" id="PTHR43863:SF2">
    <property type="entry name" value="MALTASE-GLUCOAMYLASE"/>
    <property type="match status" value="1"/>
</dbReference>
<dbReference type="Gene3D" id="2.60.40.1180">
    <property type="entry name" value="Golgi alpha-mannosidase II"/>
    <property type="match status" value="2"/>
</dbReference>
<keyword evidence="2" id="KW-0378">Hydrolase</keyword>
<dbReference type="GO" id="GO:0005975">
    <property type="term" value="P:carbohydrate metabolic process"/>
    <property type="evidence" value="ECO:0007669"/>
    <property type="project" value="InterPro"/>
</dbReference>
<keyword evidence="2" id="KW-0326">Glycosidase</keyword>
<dbReference type="InterPro" id="IPR048395">
    <property type="entry name" value="Glyco_hydro_31_C"/>
</dbReference>
<evidence type="ECO:0000313" key="7">
    <source>
        <dbReference type="Proteomes" id="UP000824087"/>
    </source>
</evidence>
<dbReference type="Proteomes" id="UP000824087">
    <property type="component" value="Unassembled WGS sequence"/>
</dbReference>
<dbReference type="Gene3D" id="2.60.40.1760">
    <property type="entry name" value="glycosyl hydrolase (family 31)"/>
    <property type="match status" value="1"/>
</dbReference>
<dbReference type="Pfam" id="PF17137">
    <property type="entry name" value="DUF5110"/>
    <property type="match status" value="1"/>
</dbReference>
<comment type="similarity">
    <text evidence="1 2">Belongs to the glycosyl hydrolase 31 family.</text>
</comment>
<comment type="caution">
    <text evidence="6">The sequence shown here is derived from an EMBL/GenBank/DDBJ whole genome shotgun (WGS) entry which is preliminary data.</text>
</comment>
<dbReference type="SUPFAM" id="SSF51445">
    <property type="entry name" value="(Trans)glycosidases"/>
    <property type="match status" value="1"/>
</dbReference>
<feature type="domain" description="Glycosyl hydrolase family 31 C-terminal" evidence="5">
    <location>
        <begin position="504"/>
        <end position="595"/>
    </location>
</feature>
<dbReference type="Gene3D" id="3.20.20.80">
    <property type="entry name" value="Glycosidases"/>
    <property type="match status" value="1"/>
</dbReference>
<dbReference type="EMBL" id="DVML01000035">
    <property type="protein sequence ID" value="HIU23169.1"/>
    <property type="molecule type" value="Genomic_DNA"/>
</dbReference>
<dbReference type="Pfam" id="PF21365">
    <property type="entry name" value="Glyco_hydro_31_3rd"/>
    <property type="match status" value="1"/>
</dbReference>
<sequence length="802" mass="94059">MYQLGEQFQLQQADGIANNKAVLKGTKYRITVLSDILVRLEYSENGTFEDRPTTFAWKRNFPSPQYQVKESSTHLEITTSHFKLTYKKEAPFLGSAMNPTSNLKIELVGTDRTWYFHHPEVRNFGAPGMGFDLETSKNKFRKGLFSPDGFASVDDSNSLAIDAGGDLVARNPETDLYVFLYHNDFATCLKDYYQLTGSPALLPRYAFGNWWSRNITYNDKSLKELVDTFREKEIPLSVLVLNEDWHLKKEIKKKEIHSGFTFNKNLFAAPYNMIQYLHSKGIRLGLNVNPEQGIFDTEEYYQKALTYLPADEHGVIPFDVYNPKFIDVYLKLFVHPLDALGVDFYWIDYQNKEAWNKLWVLDHYHFNDMKRDYKRRPMILTRNPLVAAHRYPVLYSGQTIVSWETLKQIPFYNSSATNIGVNYWSHDIGGFHKGIEDNELYTRFVQLGAFSPILKFGSEKGKYYKREPWKWSVKTYEIVKDYLELRHRMIPYLYAEGYKYHKYGMPLLQPIFYKYPEMYDDNNYRNEYYLGTELFVCPIISKKDYDMNRVIHKFYMPDGIWYDFFTGKKFPGGKNYVSFFKDQDYPVFAKTGAIIPFGNQDDLNDTTPPKNMEIHIFPGKDNQYNLYEDDGVSDLYRKGYYLLTSIEYNYLPNNYTVIIRSVEGKSGIIPERRNYKIRFRNTKQANDVIVYFNDQKIQYSAYVEGPDFIVEVENIPTIGQLTFNCKGNDIEIDAVRLINEDIAEIISDLQIETDMKERIDAILFGDLPIKKKRIAVRKLGKHGLEKRHIKLFLKLLEYVSEV</sequence>
<evidence type="ECO:0000259" key="3">
    <source>
        <dbReference type="Pfam" id="PF01055"/>
    </source>
</evidence>
<dbReference type="SUPFAM" id="SSF51011">
    <property type="entry name" value="Glycosyl hydrolase domain"/>
    <property type="match status" value="1"/>
</dbReference>
<dbReference type="InterPro" id="IPR000322">
    <property type="entry name" value="Glyco_hydro_31_TIM"/>
</dbReference>
<accession>A0A9D1L325</accession>
<dbReference type="InterPro" id="IPR051816">
    <property type="entry name" value="Glycosyl_Hydrolase_31"/>
</dbReference>
<evidence type="ECO:0000256" key="2">
    <source>
        <dbReference type="RuleBase" id="RU361185"/>
    </source>
</evidence>
<evidence type="ECO:0000259" key="5">
    <source>
        <dbReference type="Pfam" id="PF21365"/>
    </source>
</evidence>
<name>A0A9D1L325_9BACT</name>
<dbReference type="Pfam" id="PF01055">
    <property type="entry name" value="Glyco_hydro_31_2nd"/>
    <property type="match status" value="1"/>
</dbReference>
<gene>
    <name evidence="6" type="ORF">IAD49_06255</name>
</gene>
<feature type="domain" description="DUF5110" evidence="4">
    <location>
        <begin position="612"/>
        <end position="681"/>
    </location>
</feature>
<feature type="domain" description="Glycoside hydrolase family 31 TIM barrel" evidence="3">
    <location>
        <begin position="199"/>
        <end position="495"/>
    </location>
</feature>
<protein>
    <submittedName>
        <fullName evidence="6">DUF5110 domain-containing protein</fullName>
    </submittedName>
</protein>
<evidence type="ECO:0000259" key="4">
    <source>
        <dbReference type="Pfam" id="PF17137"/>
    </source>
</evidence>
<evidence type="ECO:0000313" key="6">
    <source>
        <dbReference type="EMBL" id="HIU23169.1"/>
    </source>
</evidence>
<reference evidence="6" key="1">
    <citation type="submission" date="2020-10" db="EMBL/GenBank/DDBJ databases">
        <authorList>
            <person name="Gilroy R."/>
        </authorList>
    </citation>
    <scope>NUCLEOTIDE SEQUENCE</scope>
    <source>
        <strain evidence="6">CHK197-8231</strain>
    </source>
</reference>
<dbReference type="GO" id="GO:0004553">
    <property type="term" value="F:hydrolase activity, hydrolyzing O-glycosyl compounds"/>
    <property type="evidence" value="ECO:0007669"/>
    <property type="project" value="InterPro"/>
</dbReference>
<dbReference type="InterPro" id="IPR033403">
    <property type="entry name" value="DUF5110"/>
</dbReference>
<dbReference type="AlphaFoldDB" id="A0A9D1L325"/>